<organism evidence="4 5">
    <name type="scientific">Formosa maritima</name>
    <dbReference type="NCBI Taxonomy" id="2592046"/>
    <lineage>
        <taxon>Bacteria</taxon>
        <taxon>Pseudomonadati</taxon>
        <taxon>Bacteroidota</taxon>
        <taxon>Flavobacteriia</taxon>
        <taxon>Flavobacteriales</taxon>
        <taxon>Flavobacteriaceae</taxon>
        <taxon>Formosa</taxon>
    </lineage>
</organism>
<dbReference type="OrthoDB" id="981508at2"/>
<dbReference type="PANTHER" id="PTHR10605">
    <property type="entry name" value="HEPARAN SULFATE SULFOTRANSFERASE"/>
    <property type="match status" value="1"/>
</dbReference>
<reference evidence="4 5" key="1">
    <citation type="submission" date="2019-08" db="EMBL/GenBank/DDBJ databases">
        <title>Formosa sediminis sp. nov., isolated from marine sediment.</title>
        <authorList>
            <person name="Cao W.R."/>
        </authorList>
    </citation>
    <scope>NUCLEOTIDE SEQUENCE [LARGE SCALE GENOMIC DNA]</scope>
    <source>
        <strain evidence="4 5">1494</strain>
    </source>
</reference>
<dbReference type="InterPro" id="IPR000863">
    <property type="entry name" value="Sulfotransferase_dom"/>
</dbReference>
<dbReference type="InterPro" id="IPR027417">
    <property type="entry name" value="P-loop_NTPase"/>
</dbReference>
<protein>
    <submittedName>
        <fullName evidence="4">Sulfotransferase domain-containing protein</fullName>
    </submittedName>
</protein>
<dbReference type="RefSeq" id="WP_148457041.1">
    <property type="nucleotide sequence ID" value="NZ_VSFC01000062.1"/>
</dbReference>
<evidence type="ECO:0000256" key="1">
    <source>
        <dbReference type="ARBA" id="ARBA00022679"/>
    </source>
</evidence>
<evidence type="ECO:0000313" key="5">
    <source>
        <dbReference type="Proteomes" id="UP000324550"/>
    </source>
</evidence>
<sequence>MSNNKIKNIIKKIVFPIRFNSRRLIGGNRMEPSFIIVGAQKAGTTSLYKYLTQHPDIKATLLKEVHYFDLNYDKPLSWYQSFFPLKRNNKIITGEASPYYMFHPYAIKRIANFNANIKIIVLLREPASRAISHYYHEVRLGRETLGLGEAFNQEDQRMQEELEKFRNNQHYIGYNHQRFSYQSRSDYLPQIKEIKECFKEENIKIIDSKEFFKHTSETVKDVLKFLGVDPDFKIKTEKRFNSWEKIADPEEKEIYTKLKAKFKNSNDTLFDLIGKKFDWK</sequence>
<dbReference type="GO" id="GO:0008146">
    <property type="term" value="F:sulfotransferase activity"/>
    <property type="evidence" value="ECO:0007669"/>
    <property type="project" value="InterPro"/>
</dbReference>
<evidence type="ECO:0000313" key="4">
    <source>
        <dbReference type="EMBL" id="TYA52224.1"/>
    </source>
</evidence>
<dbReference type="EMBL" id="VSFC01000062">
    <property type="protein sequence ID" value="TYA52224.1"/>
    <property type="molecule type" value="Genomic_DNA"/>
</dbReference>
<keyword evidence="5" id="KW-1185">Reference proteome</keyword>
<proteinExistence type="predicted"/>
<dbReference type="Gene3D" id="3.40.50.300">
    <property type="entry name" value="P-loop containing nucleotide triphosphate hydrolases"/>
    <property type="match status" value="1"/>
</dbReference>
<evidence type="ECO:0000259" key="3">
    <source>
        <dbReference type="Pfam" id="PF00685"/>
    </source>
</evidence>
<gene>
    <name evidence="4" type="ORF">FVF61_12825</name>
</gene>
<dbReference type="Proteomes" id="UP000324550">
    <property type="component" value="Unassembled WGS sequence"/>
</dbReference>
<keyword evidence="1 4" id="KW-0808">Transferase</keyword>
<dbReference type="PANTHER" id="PTHR10605:SF56">
    <property type="entry name" value="BIFUNCTIONAL HEPARAN SULFATE N-DEACETYLASE_N-SULFOTRANSFERASE"/>
    <property type="match status" value="1"/>
</dbReference>
<accession>A0A5D0G0J1</accession>
<dbReference type="InterPro" id="IPR037359">
    <property type="entry name" value="NST/OST"/>
</dbReference>
<name>A0A5D0G0J1_9FLAO</name>
<evidence type="ECO:0000256" key="2">
    <source>
        <dbReference type="ARBA" id="ARBA00023180"/>
    </source>
</evidence>
<dbReference type="Pfam" id="PF00685">
    <property type="entry name" value="Sulfotransfer_1"/>
    <property type="match status" value="1"/>
</dbReference>
<dbReference type="AlphaFoldDB" id="A0A5D0G0J1"/>
<dbReference type="SUPFAM" id="SSF52540">
    <property type="entry name" value="P-loop containing nucleoside triphosphate hydrolases"/>
    <property type="match status" value="1"/>
</dbReference>
<keyword evidence="2" id="KW-0325">Glycoprotein</keyword>
<comment type="caution">
    <text evidence="4">The sequence shown here is derived from an EMBL/GenBank/DDBJ whole genome shotgun (WGS) entry which is preliminary data.</text>
</comment>
<feature type="domain" description="Sulfotransferase" evidence="3">
    <location>
        <begin position="32"/>
        <end position="231"/>
    </location>
</feature>